<feature type="domain" description="Glycosyltransferase 2-like" evidence="1">
    <location>
        <begin position="3"/>
        <end position="150"/>
    </location>
</feature>
<proteinExistence type="predicted"/>
<evidence type="ECO:0000259" key="1">
    <source>
        <dbReference type="Pfam" id="PF00535"/>
    </source>
</evidence>
<dbReference type="EMBL" id="PGTX01000005">
    <property type="protein sequence ID" value="PJI76961.1"/>
    <property type="molecule type" value="Genomic_DNA"/>
</dbReference>
<organism evidence="2 3">
    <name type="scientific">Polynucleobacter brandtiae</name>
    <dbReference type="NCBI Taxonomy" id="1938816"/>
    <lineage>
        <taxon>Bacteria</taxon>
        <taxon>Pseudomonadati</taxon>
        <taxon>Pseudomonadota</taxon>
        <taxon>Betaproteobacteria</taxon>
        <taxon>Burkholderiales</taxon>
        <taxon>Burkholderiaceae</taxon>
        <taxon>Polynucleobacter</taxon>
    </lineage>
</organism>
<comment type="caution">
    <text evidence="2">The sequence shown here is derived from an EMBL/GenBank/DDBJ whole genome shotgun (WGS) entry which is preliminary data.</text>
</comment>
<name>A0A2M8VJ72_9BURK</name>
<dbReference type="InterPro" id="IPR050834">
    <property type="entry name" value="Glycosyltransf_2"/>
</dbReference>
<dbReference type="AlphaFoldDB" id="A0A2M8VJ72"/>
<dbReference type="Gene3D" id="3.90.550.10">
    <property type="entry name" value="Spore Coat Polysaccharide Biosynthesis Protein SpsA, Chain A"/>
    <property type="match status" value="1"/>
</dbReference>
<evidence type="ECO:0000313" key="2">
    <source>
        <dbReference type="EMBL" id="PJI76961.1"/>
    </source>
</evidence>
<evidence type="ECO:0000313" key="3">
    <source>
        <dbReference type="Proteomes" id="UP000229366"/>
    </source>
</evidence>
<keyword evidence="2" id="KW-0808">Transferase</keyword>
<dbReference type="Pfam" id="PF00535">
    <property type="entry name" value="Glycos_transf_2"/>
    <property type="match status" value="1"/>
</dbReference>
<dbReference type="InterPro" id="IPR029044">
    <property type="entry name" value="Nucleotide-diphossugar_trans"/>
</dbReference>
<dbReference type="PANTHER" id="PTHR43685:SF2">
    <property type="entry name" value="GLYCOSYLTRANSFERASE 2-LIKE DOMAIN-CONTAINING PROTEIN"/>
    <property type="match status" value="1"/>
</dbReference>
<dbReference type="Proteomes" id="UP000229366">
    <property type="component" value="Unassembled WGS sequence"/>
</dbReference>
<gene>
    <name evidence="2" type="ORF">B0G85_1880</name>
</gene>
<keyword evidence="3" id="KW-1185">Reference proteome</keyword>
<reference evidence="2 3" key="1">
    <citation type="submission" date="2017-11" db="EMBL/GenBank/DDBJ databases">
        <title>Genomic Encyclopedia of Type Strains, Phase III (KMG-III): the genomes of soil and plant-associated and newly described type strains.</title>
        <authorList>
            <person name="Whitman W."/>
        </authorList>
    </citation>
    <scope>NUCLEOTIDE SEQUENCE [LARGE SCALE GENOMIC DNA]</scope>
    <source>
        <strain evidence="2 3">UB-Domo-W1</strain>
    </source>
</reference>
<dbReference type="CDD" id="cd00761">
    <property type="entry name" value="Glyco_tranf_GTA_type"/>
    <property type="match status" value="1"/>
</dbReference>
<accession>A0A2M8VJ72</accession>
<dbReference type="GO" id="GO:0016740">
    <property type="term" value="F:transferase activity"/>
    <property type="evidence" value="ECO:0007669"/>
    <property type="project" value="UniProtKB-KW"/>
</dbReference>
<sequence>MITVVIASYKYGHLAAHCIESLLSQTVAPKRIVFVDDGAFDCKHLPELYPDIEYILRPNNLGTVDNFHDVLMTIDTEYALFIGADNWLRSDAIELLSKYSTDVVTYDIVVTGEFKEEIHDRVPGETIAHQGDLYWDRTGKHHGSMLYRASLGKRIGYKKRYTDGIHPQEDWHLWDEMQKAGATVTSLNEGLLFYRRHRENFLKYDHLASNAPLVDES</sequence>
<dbReference type="RefSeq" id="WP_100380176.1">
    <property type="nucleotide sequence ID" value="NZ_CBCSBW010000006.1"/>
</dbReference>
<dbReference type="PANTHER" id="PTHR43685">
    <property type="entry name" value="GLYCOSYLTRANSFERASE"/>
    <property type="match status" value="1"/>
</dbReference>
<dbReference type="InterPro" id="IPR001173">
    <property type="entry name" value="Glyco_trans_2-like"/>
</dbReference>
<protein>
    <submittedName>
        <fullName evidence="2">Glycosyltransferase involved in cell wall biosynthesis</fullName>
    </submittedName>
</protein>
<dbReference type="OrthoDB" id="433681at2"/>
<dbReference type="SUPFAM" id="SSF53448">
    <property type="entry name" value="Nucleotide-diphospho-sugar transferases"/>
    <property type="match status" value="1"/>
</dbReference>